<accession>A0AAW9R529</accession>
<dbReference type="Proteomes" id="UP001364472">
    <property type="component" value="Unassembled WGS sequence"/>
</dbReference>
<dbReference type="InterPro" id="IPR050597">
    <property type="entry name" value="Cytochrome_c_Oxidase_Subunit"/>
</dbReference>
<dbReference type="GO" id="GO:0009055">
    <property type="term" value="F:electron transfer activity"/>
    <property type="evidence" value="ECO:0007669"/>
    <property type="project" value="InterPro"/>
</dbReference>
<dbReference type="Gene3D" id="1.10.760.10">
    <property type="entry name" value="Cytochrome c-like domain"/>
    <property type="match status" value="1"/>
</dbReference>
<feature type="domain" description="Cytochrome c" evidence="8">
    <location>
        <begin position="24"/>
        <end position="103"/>
    </location>
</feature>
<feature type="chain" id="PRO_5044027116" evidence="7">
    <location>
        <begin position="21"/>
        <end position="113"/>
    </location>
</feature>
<dbReference type="PANTHER" id="PTHR33751">
    <property type="entry name" value="CBB3-TYPE CYTOCHROME C OXIDASE SUBUNIT FIXP"/>
    <property type="match status" value="1"/>
</dbReference>
<dbReference type="SUPFAM" id="SSF46626">
    <property type="entry name" value="Cytochrome c"/>
    <property type="match status" value="1"/>
</dbReference>
<evidence type="ECO:0000256" key="7">
    <source>
        <dbReference type="SAM" id="SignalP"/>
    </source>
</evidence>
<dbReference type="EMBL" id="JBBDHC010000008">
    <property type="protein sequence ID" value="MEJ1249422.1"/>
    <property type="molecule type" value="Genomic_DNA"/>
</dbReference>
<gene>
    <name evidence="9" type="ORF">WB794_07020</name>
</gene>
<dbReference type="PRINTS" id="PR00605">
    <property type="entry name" value="CYTCHROMECIC"/>
</dbReference>
<dbReference type="GO" id="GO:0020037">
    <property type="term" value="F:heme binding"/>
    <property type="evidence" value="ECO:0007669"/>
    <property type="project" value="InterPro"/>
</dbReference>
<dbReference type="GO" id="GO:0005506">
    <property type="term" value="F:iron ion binding"/>
    <property type="evidence" value="ECO:0007669"/>
    <property type="project" value="InterPro"/>
</dbReference>
<evidence type="ECO:0000256" key="5">
    <source>
        <dbReference type="ARBA" id="ARBA00023004"/>
    </source>
</evidence>
<evidence type="ECO:0000256" key="2">
    <source>
        <dbReference type="ARBA" id="ARBA00022617"/>
    </source>
</evidence>
<evidence type="ECO:0000313" key="10">
    <source>
        <dbReference type="Proteomes" id="UP001364472"/>
    </source>
</evidence>
<dbReference type="InterPro" id="IPR036909">
    <property type="entry name" value="Cyt_c-like_dom_sf"/>
</dbReference>
<sequence>MIFRAALLATTLILPLSALAANTGDVDAGKAKSVICQACHGADGNGIGDPQYPLLAGQFPDYLAKALRDYKSGERDNAIMKGFASTLSDQDMLDLAAYFAAQPTKLRDLQGIH</sequence>
<feature type="signal peptide" evidence="7">
    <location>
        <begin position="1"/>
        <end position="20"/>
    </location>
</feature>
<keyword evidence="2 6" id="KW-0349">Heme</keyword>
<keyword evidence="7" id="KW-0732">Signal</keyword>
<evidence type="ECO:0000256" key="1">
    <source>
        <dbReference type="ARBA" id="ARBA00022448"/>
    </source>
</evidence>
<evidence type="ECO:0000256" key="4">
    <source>
        <dbReference type="ARBA" id="ARBA00022982"/>
    </source>
</evidence>
<dbReference type="InterPro" id="IPR009056">
    <property type="entry name" value="Cyt_c-like_dom"/>
</dbReference>
<evidence type="ECO:0000256" key="6">
    <source>
        <dbReference type="PROSITE-ProRule" id="PRU00433"/>
    </source>
</evidence>
<dbReference type="Pfam" id="PF00034">
    <property type="entry name" value="Cytochrom_C"/>
    <property type="match status" value="1"/>
</dbReference>
<comment type="caution">
    <text evidence="9">The sequence shown here is derived from an EMBL/GenBank/DDBJ whole genome shotgun (WGS) entry which is preliminary data.</text>
</comment>
<name>A0AAW9R529_9GAMM</name>
<evidence type="ECO:0000259" key="8">
    <source>
        <dbReference type="PROSITE" id="PS51007"/>
    </source>
</evidence>
<dbReference type="RefSeq" id="WP_337335140.1">
    <property type="nucleotide sequence ID" value="NZ_JBBDHC010000008.1"/>
</dbReference>
<keyword evidence="1" id="KW-0813">Transport</keyword>
<dbReference type="PROSITE" id="PS51007">
    <property type="entry name" value="CYTC"/>
    <property type="match status" value="1"/>
</dbReference>
<dbReference type="InterPro" id="IPR008168">
    <property type="entry name" value="Cyt_C_IC"/>
</dbReference>
<keyword evidence="5 6" id="KW-0408">Iron</keyword>
<dbReference type="AlphaFoldDB" id="A0AAW9R529"/>
<keyword evidence="3 6" id="KW-0479">Metal-binding</keyword>
<evidence type="ECO:0000313" key="9">
    <source>
        <dbReference type="EMBL" id="MEJ1249422.1"/>
    </source>
</evidence>
<keyword evidence="4" id="KW-0249">Electron transport</keyword>
<keyword evidence="10" id="KW-1185">Reference proteome</keyword>
<protein>
    <submittedName>
        <fullName evidence="9">Cytochrome c</fullName>
    </submittedName>
</protein>
<evidence type="ECO:0000256" key="3">
    <source>
        <dbReference type="ARBA" id="ARBA00022723"/>
    </source>
</evidence>
<organism evidence="9 10">
    <name type="scientific">Denitratimonas tolerans</name>
    <dbReference type="NCBI Taxonomy" id="1338420"/>
    <lineage>
        <taxon>Bacteria</taxon>
        <taxon>Pseudomonadati</taxon>
        <taxon>Pseudomonadota</taxon>
        <taxon>Gammaproteobacteria</taxon>
        <taxon>Lysobacterales</taxon>
        <taxon>Lysobacteraceae</taxon>
        <taxon>Denitratimonas</taxon>
    </lineage>
</organism>
<reference evidence="9 10" key="1">
    <citation type="journal article" date="2016" name="Antonie Van Leeuwenhoek">
        <title>Denitratimonas tolerans gen. nov., sp. nov., a denitrifying bacterium isolated from a bioreactor for tannery wastewater treatment.</title>
        <authorList>
            <person name="Han S.I."/>
            <person name="Kim J.O."/>
            <person name="Lee Y.R."/>
            <person name="Ekpeghere K.I."/>
            <person name="Koh S.C."/>
            <person name="Whang K.S."/>
        </authorList>
    </citation>
    <scope>NUCLEOTIDE SEQUENCE [LARGE SCALE GENOMIC DNA]</scope>
    <source>
        <strain evidence="9 10">KACC 17565</strain>
    </source>
</reference>
<dbReference type="PANTHER" id="PTHR33751:SF9">
    <property type="entry name" value="CYTOCHROME C4"/>
    <property type="match status" value="1"/>
</dbReference>
<proteinExistence type="predicted"/>